<evidence type="ECO:0000313" key="3">
    <source>
        <dbReference type="Proteomes" id="UP000653644"/>
    </source>
</evidence>
<dbReference type="Proteomes" id="UP000653644">
    <property type="component" value="Unassembled WGS sequence"/>
</dbReference>
<sequence length="256" mass="27246">MEEPATVTEEFDGLERVVERPEEGAGAADDADTTARWVSRLRAVQVTGADATGEVGTEELPDVPEDIREAARLAPDHWLGVVDPVWQGTGDPPAWAIVGQWRTDGEGAVVEWSENPDYRPSPLALGWDDPTDALDAVIQLAATGYGPEEDIDRLLLTAEVAVLVDAQDAPVTASAPDGTPVVPVFTSQAQLDRVGALRHRRVQVEDLLPEIPFGHELYLNPAGAVAYVADHMTLLGGDRAEDGEGAEEGDGAEDGE</sequence>
<dbReference type="NCBIfam" id="NF033532">
    <property type="entry name" value="lone7para_assoc"/>
    <property type="match status" value="1"/>
</dbReference>
<proteinExistence type="predicted"/>
<keyword evidence="3" id="KW-1185">Reference proteome</keyword>
<dbReference type="InterPro" id="IPR009839">
    <property type="entry name" value="SseB_N"/>
</dbReference>
<evidence type="ECO:0000313" key="2">
    <source>
        <dbReference type="EMBL" id="GHA52997.1"/>
    </source>
</evidence>
<protein>
    <recommendedName>
        <fullName evidence="1">SseB protein N-terminal domain-containing protein</fullName>
    </recommendedName>
</protein>
<comment type="caution">
    <text evidence="2">The sequence shown here is derived from an EMBL/GenBank/DDBJ whole genome shotgun (WGS) entry which is preliminary data.</text>
</comment>
<dbReference type="InterPro" id="IPR047659">
    <property type="entry name" value="T7SS_assoc"/>
</dbReference>
<evidence type="ECO:0000259" key="1">
    <source>
        <dbReference type="Pfam" id="PF07179"/>
    </source>
</evidence>
<dbReference type="Pfam" id="PF07179">
    <property type="entry name" value="SseB"/>
    <property type="match status" value="1"/>
</dbReference>
<reference evidence="3" key="1">
    <citation type="journal article" date="2019" name="Int. J. Syst. Evol. Microbiol.">
        <title>The Global Catalogue of Microorganisms (GCM) 10K type strain sequencing project: providing services to taxonomists for standard genome sequencing and annotation.</title>
        <authorList>
            <consortium name="The Broad Institute Genomics Platform"/>
            <consortium name="The Broad Institute Genome Sequencing Center for Infectious Disease"/>
            <person name="Wu L."/>
            <person name="Ma J."/>
        </authorList>
    </citation>
    <scope>NUCLEOTIDE SEQUENCE [LARGE SCALE GENOMIC DNA]</scope>
    <source>
        <strain evidence="3">JCM 4733</strain>
    </source>
</reference>
<organism evidence="2 3">
    <name type="scientific">Streptomyces canarius</name>
    <dbReference type="NCBI Taxonomy" id="285453"/>
    <lineage>
        <taxon>Bacteria</taxon>
        <taxon>Bacillati</taxon>
        <taxon>Actinomycetota</taxon>
        <taxon>Actinomycetes</taxon>
        <taxon>Kitasatosporales</taxon>
        <taxon>Streptomycetaceae</taxon>
        <taxon>Streptomyces</taxon>
    </lineage>
</organism>
<dbReference type="RefSeq" id="WP_189892254.1">
    <property type="nucleotide sequence ID" value="NZ_BMVN01000032.1"/>
</dbReference>
<accession>A0ABQ3D2A7</accession>
<name>A0ABQ3D2A7_9ACTN</name>
<dbReference type="EMBL" id="BMVN01000032">
    <property type="protein sequence ID" value="GHA52997.1"/>
    <property type="molecule type" value="Genomic_DNA"/>
</dbReference>
<gene>
    <name evidence="2" type="ORF">GCM10010345_67190</name>
</gene>
<feature type="domain" description="SseB protein N-terminal" evidence="1">
    <location>
        <begin position="134"/>
        <end position="227"/>
    </location>
</feature>